<accession>A0ABS1BIP3</accession>
<proteinExistence type="predicted"/>
<dbReference type="Proteomes" id="UP000660024">
    <property type="component" value="Unassembled WGS sequence"/>
</dbReference>
<organism evidence="1 2">
    <name type="scientific">Pedobacter segetis</name>
    <dbReference type="NCBI Taxonomy" id="2793069"/>
    <lineage>
        <taxon>Bacteria</taxon>
        <taxon>Pseudomonadati</taxon>
        <taxon>Bacteroidota</taxon>
        <taxon>Sphingobacteriia</taxon>
        <taxon>Sphingobacteriales</taxon>
        <taxon>Sphingobacteriaceae</taxon>
        <taxon>Pedobacter</taxon>
    </lineage>
</organism>
<name>A0ABS1BIP3_9SPHI</name>
<dbReference type="RefSeq" id="WP_200585008.1">
    <property type="nucleotide sequence ID" value="NZ_JAEHFY010000005.1"/>
</dbReference>
<comment type="caution">
    <text evidence="1">The sequence shown here is derived from an EMBL/GenBank/DDBJ whole genome shotgun (WGS) entry which is preliminary data.</text>
</comment>
<sequence>METTIKKTKKQFDAIKVMREIRDKMSLEIMNMSYEQEREYLDKILLQGKCNVAK</sequence>
<evidence type="ECO:0000313" key="2">
    <source>
        <dbReference type="Proteomes" id="UP000660024"/>
    </source>
</evidence>
<keyword evidence="2" id="KW-1185">Reference proteome</keyword>
<reference evidence="1 2" key="1">
    <citation type="submission" date="2020-12" db="EMBL/GenBank/DDBJ databases">
        <title>Bacterial novel species Pedobacter sp. SD-b isolated from soil.</title>
        <authorList>
            <person name="Jung H.-Y."/>
        </authorList>
    </citation>
    <scope>NUCLEOTIDE SEQUENCE [LARGE SCALE GENOMIC DNA]</scope>
    <source>
        <strain evidence="1 2">SD-b</strain>
    </source>
</reference>
<dbReference type="EMBL" id="JAEHFY010000005">
    <property type="protein sequence ID" value="MBK0382226.1"/>
    <property type="molecule type" value="Genomic_DNA"/>
</dbReference>
<gene>
    <name evidence="1" type="ORF">I5M32_04570</name>
</gene>
<evidence type="ECO:0000313" key="1">
    <source>
        <dbReference type="EMBL" id="MBK0382226.1"/>
    </source>
</evidence>
<protein>
    <recommendedName>
        <fullName evidence="3">Fur-regulated basic protein FbpA</fullName>
    </recommendedName>
</protein>
<evidence type="ECO:0008006" key="3">
    <source>
        <dbReference type="Google" id="ProtNLM"/>
    </source>
</evidence>